<sequence length="50" mass="5630">MFLEEFEDVAELAGIRTDRGKLTALRALLKGRARAVLDAARRGPEKMEWA</sequence>
<protein>
    <submittedName>
        <fullName evidence="3">IS630 family transposase</fullName>
    </submittedName>
</protein>
<dbReference type="EMBL" id="UZAN01042193">
    <property type="protein sequence ID" value="VDP75258.1"/>
    <property type="molecule type" value="Genomic_DNA"/>
</dbReference>
<reference evidence="1 2" key="2">
    <citation type="submission" date="2018-11" db="EMBL/GenBank/DDBJ databases">
        <authorList>
            <consortium name="Pathogen Informatics"/>
        </authorList>
    </citation>
    <scope>NUCLEOTIDE SEQUENCE [LARGE SCALE GENOMIC DNA]</scope>
    <source>
        <strain evidence="1 2">Egypt</strain>
    </source>
</reference>
<organism evidence="3">
    <name type="scientific">Echinostoma caproni</name>
    <dbReference type="NCBI Taxonomy" id="27848"/>
    <lineage>
        <taxon>Eukaryota</taxon>
        <taxon>Metazoa</taxon>
        <taxon>Spiralia</taxon>
        <taxon>Lophotrochozoa</taxon>
        <taxon>Platyhelminthes</taxon>
        <taxon>Trematoda</taxon>
        <taxon>Digenea</taxon>
        <taxon>Plagiorchiida</taxon>
        <taxon>Echinostomata</taxon>
        <taxon>Echinostomatoidea</taxon>
        <taxon>Echinostomatidae</taxon>
        <taxon>Echinostoma</taxon>
    </lineage>
</organism>
<gene>
    <name evidence="1" type="ORF">ECPE_LOCUS5339</name>
</gene>
<proteinExistence type="predicted"/>
<keyword evidence="2" id="KW-1185">Reference proteome</keyword>
<dbReference type="OrthoDB" id="6247559at2759"/>
<dbReference type="AlphaFoldDB" id="A0A183AEF4"/>
<reference evidence="3" key="1">
    <citation type="submission" date="2016-06" db="UniProtKB">
        <authorList>
            <consortium name="WormBaseParasite"/>
        </authorList>
    </citation>
    <scope>IDENTIFICATION</scope>
</reference>
<evidence type="ECO:0000313" key="3">
    <source>
        <dbReference type="WBParaSite" id="ECPE_0000535201-mRNA-1"/>
    </source>
</evidence>
<evidence type="ECO:0000313" key="2">
    <source>
        <dbReference type="Proteomes" id="UP000272942"/>
    </source>
</evidence>
<dbReference type="WBParaSite" id="ECPE_0000535201-mRNA-1">
    <property type="protein sequence ID" value="ECPE_0000535201-mRNA-1"/>
    <property type="gene ID" value="ECPE_0000535201"/>
</dbReference>
<accession>A0A183AEF4</accession>
<name>A0A183AEF4_9TREM</name>
<evidence type="ECO:0000313" key="1">
    <source>
        <dbReference type="EMBL" id="VDP75258.1"/>
    </source>
</evidence>
<dbReference type="Proteomes" id="UP000272942">
    <property type="component" value="Unassembled WGS sequence"/>
</dbReference>